<dbReference type="Pfam" id="PF21078">
    <property type="entry name" value="GDH_HM3"/>
    <property type="match status" value="1"/>
</dbReference>
<dbReference type="InterPro" id="IPR028971">
    <property type="entry name" value="NAD-GDH_cat"/>
</dbReference>
<feature type="domain" description="NAD-glutamate dehydrogenase catalytic" evidence="2">
    <location>
        <begin position="725"/>
        <end position="1226"/>
    </location>
</feature>
<evidence type="ECO:0000259" key="2">
    <source>
        <dbReference type="Pfam" id="PF05088"/>
    </source>
</evidence>
<dbReference type="Proteomes" id="UP001465331">
    <property type="component" value="Unassembled WGS sequence"/>
</dbReference>
<accession>A0ABV2AA37</accession>
<organism evidence="7 8">
    <name type="scientific">Sinimarinibacterium thermocellulolyticum</name>
    <dbReference type="NCBI Taxonomy" id="3170016"/>
    <lineage>
        <taxon>Bacteria</taxon>
        <taxon>Pseudomonadati</taxon>
        <taxon>Pseudomonadota</taxon>
        <taxon>Gammaproteobacteria</taxon>
        <taxon>Nevskiales</taxon>
        <taxon>Nevskiaceae</taxon>
        <taxon>Sinimarinibacterium</taxon>
    </lineage>
</organism>
<dbReference type="InterPro" id="IPR048381">
    <property type="entry name" value="GDH_C"/>
</dbReference>
<dbReference type="InterPro" id="IPR049064">
    <property type="entry name" value="NAD_Glu_DH_ACT3"/>
</dbReference>
<feature type="domain" description="NAD-glutamate dehydrogenase N-terminal ACT1" evidence="4">
    <location>
        <begin position="35"/>
        <end position="173"/>
    </location>
</feature>
<dbReference type="InterPro" id="IPR007780">
    <property type="entry name" value="NAD_Glu_DH_bac"/>
</dbReference>
<evidence type="ECO:0000256" key="1">
    <source>
        <dbReference type="ARBA" id="ARBA00023002"/>
    </source>
</evidence>
<dbReference type="Pfam" id="PF21075">
    <property type="entry name" value="GDH_ACT1"/>
    <property type="match status" value="1"/>
</dbReference>
<evidence type="ECO:0000259" key="3">
    <source>
        <dbReference type="Pfam" id="PF21074"/>
    </source>
</evidence>
<dbReference type="Pfam" id="PF21077">
    <property type="entry name" value="GDH_ACT3"/>
    <property type="match status" value="1"/>
</dbReference>
<dbReference type="PANTHER" id="PTHR43403:SF1">
    <property type="entry name" value="NAD-SPECIFIC GLUTAMATE DEHYDROGENASE"/>
    <property type="match status" value="1"/>
</dbReference>
<evidence type="ECO:0000259" key="4">
    <source>
        <dbReference type="Pfam" id="PF21075"/>
    </source>
</evidence>
<dbReference type="EMBL" id="JBEPIJ010000008">
    <property type="protein sequence ID" value="MES0874107.1"/>
    <property type="molecule type" value="Genomic_DNA"/>
</dbReference>
<dbReference type="Gene3D" id="3.40.50.720">
    <property type="entry name" value="NAD(P)-binding Rossmann-like Domain"/>
    <property type="match status" value="1"/>
</dbReference>
<sequence length="1611" mass="181202">MRSDLMQEHELLLARLDALAESGVEAGERAQFRRFLRHYYESASLDALRLRTPEELVRVCRAHWMLARERRAGELRLRVTPPEPQATYALAQVDTVVEDMPFLVDSLYMAVRAAGSSIDWTVHPVLAVRRDAEGRLTQVRAATDEAREVESLIHLEFEALHDEAAYAALEAELRRVIDDLRVVVSDFPAMRARVAELVQALEAPPPGVDAAEAAEARAFLQWLDDRHFTFLGVAETEIVHALGRSRFVLKPETSLGLARSGARFADPDQLIAPPEELDKYSESTRLIVVTKANHRSTVHHPEYIDVVSVRRFNADGSVRGICRLIGLFSSVAYTERPSNIPLIRRKVEYVMQRSRLREGSHSEKNLREILQQLPRDELFQSSEDELYRVCTGIRALRDRHQLRLFMRRDRYGRFYSCMVYLPRDRYSRELRDRIAAELTAICNATGIDRNTEFLRHGLARIHYIVRTPPGTTIPLSGAEVEARLLAATRSWRDQLREVLQRHGRAGADALAFIDGFPLSYQEAVAPIEAAADLQHLIQLGAERPMLPRLLIDTTATGKVCPTALKLYCWKRPLPLSDVLPALENFGLRVIWQDPTEVRAHGRETCWIQEFKVQAAGDCALTPTEQRSYFESAFLDTWNGVAENDGLNRLVLLAGLDARQVVCLRTLTKYLIQTGLPYSQDYMERLLAEHAPIARLLVQWFETRFDPQLARAEVRSAAERRVMQELDQRLDEVATLDGDRVLRAYAAVVRATLRTNYFQRTPEGAPKPYVSIKLDPRQVPELPAPLPMFEIFVYAPWVEGIHLRGGKVARGGLRWSDRRQDFRTEVLGLMKAQMVKNAIIVPVGAKGGFVVKQGDPSDREAWLKQGIECYQTFLRGLLDITDNRVGDEVVTPEAVVRYDEDDPYLVVAADKGTATFSDIANGLAQEYGFWLGDAFASGGSAGYDHKKMGITARGAWESVKRHFREIPRGDGDAIGIDIQHQPFTVVGIGDMSGDVFGNGMLLSRQIRLIAAFDHRHIFIDPDPDPASSFAERERLFKLPRSSWADYDQTLISPGGGVWPRSAKLIKLSDEARRALGIEQASLTPQQLIKAILKAPVDLLWNGGIGTYVKSHTESHQDCGDRANDAIRINGRELRCRVVGEGGNLGLTQLGRVEAALAGVRLNTDFIDNAGGVHSSDREVNIKIPLNQLMREGDLTREVRDPLLAAMTEDLAQAVLRDNYVQSLALSLLERDAAARLDEHANLMRLLERDGLLSRAVEYLPDDEELKERRAAGRGLTRPELAVLLSYSKLSLFAAITASEVPDDPFFDRDLLDYFPGPLVARHRDVLLRHRLRREIIATILSNAVVNRMGFAFVHRFAEDHGIARAQVVKAYAMAHEIYRGDRYWLPIQALDLKIPADTQLRLFGRAIGLMKHVTTWLLNYRWSGRPIGEAVAKFRDGIDEITAAIPEILPGSYRADWDKAAAAMAADRVPQALAEQLATTMVLGSAPDIIELAEQAGVSRIEAARVYFEIGDRLRILWLLSSIIGFSVRGKWQALARSNLREDTYRLHRQLAARVLAHPGDDAAARFEHWMRTHGDAVQFGMRRLQELQATGVQDFMTLAVGVRELRKLRAL</sequence>
<dbReference type="InterPro" id="IPR049056">
    <property type="entry name" value="NAD_Glu_DH_HM3"/>
</dbReference>
<feature type="domain" description="NAD-glutamate dehydrogenase ACT3" evidence="6">
    <location>
        <begin position="563"/>
        <end position="617"/>
    </location>
</feature>
<protein>
    <submittedName>
        <fullName evidence="7">NAD-glutamate dehydrogenase</fullName>
        <ecNumber evidence="7">1.4.1.2</ecNumber>
    </submittedName>
</protein>
<proteinExistence type="predicted"/>
<dbReference type="GO" id="GO:0004352">
    <property type="term" value="F:glutamate dehydrogenase (NAD+) activity"/>
    <property type="evidence" value="ECO:0007669"/>
    <property type="project" value="UniProtKB-EC"/>
</dbReference>
<name>A0ABV2AA37_9GAMM</name>
<keyword evidence="8" id="KW-1185">Reference proteome</keyword>
<dbReference type="RefSeq" id="WP_352889080.1">
    <property type="nucleotide sequence ID" value="NZ_JBEPIJ010000008.1"/>
</dbReference>
<dbReference type="InterPro" id="IPR049059">
    <property type="entry name" value="NAD_Glu_DH_HM1"/>
</dbReference>
<dbReference type="InterPro" id="IPR049062">
    <property type="entry name" value="NAD_Glu_DH_ACT2"/>
</dbReference>
<comment type="caution">
    <text evidence="7">The sequence shown here is derived from an EMBL/GenBank/DDBJ whole genome shotgun (WGS) entry which is preliminary data.</text>
</comment>
<evidence type="ECO:0000259" key="5">
    <source>
        <dbReference type="Pfam" id="PF21076"/>
    </source>
</evidence>
<feature type="domain" description="NAD-specific glutamate dehydrogenase C-terminal" evidence="3">
    <location>
        <begin position="1271"/>
        <end position="1606"/>
    </location>
</feature>
<reference evidence="7 8" key="1">
    <citation type="submission" date="2024-06" db="EMBL/GenBank/DDBJ databases">
        <authorList>
            <person name="Li Z."/>
            <person name="Jiang Y."/>
        </authorList>
    </citation>
    <scope>NUCLEOTIDE SEQUENCE [LARGE SCALE GENOMIC DNA]</scope>
    <source>
        <strain evidence="7 8">HSW-8</strain>
    </source>
</reference>
<dbReference type="PIRSF" id="PIRSF036761">
    <property type="entry name" value="GDH_Mll4104"/>
    <property type="match status" value="1"/>
</dbReference>
<evidence type="ECO:0000313" key="8">
    <source>
        <dbReference type="Proteomes" id="UP001465331"/>
    </source>
</evidence>
<evidence type="ECO:0000313" key="7">
    <source>
        <dbReference type="EMBL" id="MES0874107.1"/>
    </source>
</evidence>
<keyword evidence="1 7" id="KW-0560">Oxidoreductase</keyword>
<dbReference type="InterPro" id="IPR024727">
    <property type="entry name" value="NAD_Glu_DH_N_ACT1"/>
</dbReference>
<dbReference type="SUPFAM" id="SSF51735">
    <property type="entry name" value="NAD(P)-binding Rossmann-fold domains"/>
    <property type="match status" value="1"/>
</dbReference>
<dbReference type="InterPro" id="IPR046346">
    <property type="entry name" value="Aminoacid_DH-like_N_sf"/>
</dbReference>
<dbReference type="Pfam" id="PF05088">
    <property type="entry name" value="Bac_GDH_CD"/>
    <property type="match status" value="1"/>
</dbReference>
<dbReference type="EC" id="1.4.1.2" evidence="7"/>
<dbReference type="Pfam" id="PF21076">
    <property type="entry name" value="GDH_ACT2"/>
    <property type="match status" value="1"/>
</dbReference>
<gene>
    <name evidence="7" type="ORF">ABSH63_08840</name>
</gene>
<dbReference type="Pfam" id="PF21073">
    <property type="entry name" value="GDH_HM1"/>
    <property type="match status" value="1"/>
</dbReference>
<dbReference type="InterPro" id="IPR036291">
    <property type="entry name" value="NAD(P)-bd_dom_sf"/>
</dbReference>
<dbReference type="SUPFAM" id="SSF53223">
    <property type="entry name" value="Aminoacid dehydrogenase-like, N-terminal domain"/>
    <property type="match status" value="1"/>
</dbReference>
<dbReference type="Pfam" id="PF21074">
    <property type="entry name" value="GDH_C"/>
    <property type="match status" value="1"/>
</dbReference>
<dbReference type="PANTHER" id="PTHR43403">
    <property type="entry name" value="NAD-SPECIFIC GLUTAMATE DEHYDROGENASE"/>
    <property type="match status" value="1"/>
</dbReference>
<evidence type="ECO:0000259" key="6">
    <source>
        <dbReference type="Pfam" id="PF21077"/>
    </source>
</evidence>
<feature type="domain" description="NAD-glutamate dehydrogenase ACT2" evidence="5">
    <location>
        <begin position="403"/>
        <end position="491"/>
    </location>
</feature>